<evidence type="ECO:0000313" key="2">
    <source>
        <dbReference type="Proteomes" id="UP000011980"/>
    </source>
</evidence>
<dbReference type="AlphaFoldDB" id="M6FDV4"/>
<organism evidence="1 2">
    <name type="scientific">Leptospira kirschneri serovar Bulgarica str. Nikolaevo</name>
    <dbReference type="NCBI Taxonomy" id="1240687"/>
    <lineage>
        <taxon>Bacteria</taxon>
        <taxon>Pseudomonadati</taxon>
        <taxon>Spirochaetota</taxon>
        <taxon>Spirochaetia</taxon>
        <taxon>Leptospirales</taxon>
        <taxon>Leptospiraceae</taxon>
        <taxon>Leptospira</taxon>
    </lineage>
</organism>
<proteinExistence type="predicted"/>
<protein>
    <submittedName>
        <fullName evidence="1">Uncharacterized protein</fullName>
    </submittedName>
</protein>
<dbReference type="Proteomes" id="UP000011980">
    <property type="component" value="Unassembled WGS sequence"/>
</dbReference>
<name>M6FDV4_9LEPT</name>
<dbReference type="EMBL" id="ANCE01000067">
    <property type="protein sequence ID" value="EMK25277.1"/>
    <property type="molecule type" value="Genomic_DNA"/>
</dbReference>
<gene>
    <name evidence="1" type="ORF">LEP1GSC008_2254</name>
</gene>
<reference evidence="1 2" key="1">
    <citation type="submission" date="2013-01" db="EMBL/GenBank/DDBJ databases">
        <authorList>
            <person name="Harkins D.M."/>
            <person name="Durkin A.S."/>
            <person name="Brinkac L.M."/>
            <person name="Haft D.H."/>
            <person name="Selengut J.D."/>
            <person name="Sanka R."/>
            <person name="DePew J."/>
            <person name="Purushe J."/>
            <person name="Galloway R.L."/>
            <person name="Vinetz J.M."/>
            <person name="Sutton G.G."/>
            <person name="Nierman W.C."/>
            <person name="Fouts D.E."/>
        </authorList>
    </citation>
    <scope>NUCLEOTIDE SEQUENCE [LARGE SCALE GENOMIC DNA]</scope>
    <source>
        <strain evidence="1 2">Nikolaevo</strain>
    </source>
</reference>
<evidence type="ECO:0000313" key="1">
    <source>
        <dbReference type="EMBL" id="EMK25277.1"/>
    </source>
</evidence>
<comment type="caution">
    <text evidence="1">The sequence shown here is derived from an EMBL/GenBank/DDBJ whole genome shotgun (WGS) entry which is preliminary data.</text>
</comment>
<accession>M6FDV4</accession>
<sequence>MFRSAYGIRRVPNFGGYANPKSELVYRRLFRIGAYPARF</sequence>